<dbReference type="PANTHER" id="PTHR45011">
    <property type="entry name" value="DAP3-BINDING CELL DEATH ENHANCER 1"/>
    <property type="match status" value="1"/>
</dbReference>
<gene>
    <name evidence="4" type="ORF">LZ538_09465</name>
</gene>
<feature type="domain" description="SPOR" evidence="3">
    <location>
        <begin position="226"/>
        <end position="303"/>
    </location>
</feature>
<evidence type="ECO:0000256" key="1">
    <source>
        <dbReference type="SAM" id="MobiDB-lite"/>
    </source>
</evidence>
<feature type="signal peptide" evidence="2">
    <location>
        <begin position="1"/>
        <end position="21"/>
    </location>
</feature>
<comment type="caution">
    <text evidence="4">The sequence shown here is derived from an EMBL/GenBank/DDBJ whole genome shotgun (WGS) entry which is preliminary data.</text>
</comment>
<dbReference type="Proteomes" id="UP001165342">
    <property type="component" value="Unassembled WGS sequence"/>
</dbReference>
<sequence length="303" mass="31843">MRYNWLLAFAATVAAIAPASAQSLKAGIEAWQKADYDAAVAIWRPLAEKGDADAAFNLGQAYRLGRGVPVNLGAAQTWFERAARKGHLDAQTTLGLLLFQNGNQAGGLRWLRMAAEQGEPRALLIYGTALFNGDGVSRDPVLGYAYVSRSAAQGLGAAKATLEEMDGVLPLEVRKKGLAIAMAKAKEAPPPAPAKPVPARKAPREPVESAKPLAETAKKAVQSPASPATGAWRIQLGAFSKRASAEDLYRKVSGNSALAGRKPFYVSAGPVTRLQVGPYISRAAAQAACNGLRPQACFPVAAQ</sequence>
<dbReference type="Gene3D" id="1.25.40.10">
    <property type="entry name" value="Tetratricopeptide repeat domain"/>
    <property type="match status" value="1"/>
</dbReference>
<dbReference type="SMART" id="SM00671">
    <property type="entry name" value="SEL1"/>
    <property type="match status" value="3"/>
</dbReference>
<dbReference type="Gene3D" id="3.30.70.1070">
    <property type="entry name" value="Sporulation related repeat"/>
    <property type="match status" value="1"/>
</dbReference>
<dbReference type="InterPro" id="IPR011990">
    <property type="entry name" value="TPR-like_helical_dom_sf"/>
</dbReference>
<evidence type="ECO:0000259" key="3">
    <source>
        <dbReference type="PROSITE" id="PS51724"/>
    </source>
</evidence>
<protein>
    <submittedName>
        <fullName evidence="4">SPOR domain-containing protein</fullName>
    </submittedName>
</protein>
<dbReference type="PROSITE" id="PS51724">
    <property type="entry name" value="SPOR"/>
    <property type="match status" value="1"/>
</dbReference>
<proteinExistence type="predicted"/>
<dbReference type="InterPro" id="IPR036680">
    <property type="entry name" value="SPOR-like_sf"/>
</dbReference>
<dbReference type="SUPFAM" id="SSF81901">
    <property type="entry name" value="HCP-like"/>
    <property type="match status" value="1"/>
</dbReference>
<dbReference type="InterPro" id="IPR007730">
    <property type="entry name" value="SPOR-like_dom"/>
</dbReference>
<organism evidence="4 5">
    <name type="scientific">Sphingomonas hankyongi</name>
    <dbReference type="NCBI Taxonomy" id="2908209"/>
    <lineage>
        <taxon>Bacteria</taxon>
        <taxon>Pseudomonadati</taxon>
        <taxon>Pseudomonadota</taxon>
        <taxon>Alphaproteobacteria</taxon>
        <taxon>Sphingomonadales</taxon>
        <taxon>Sphingomonadaceae</taxon>
        <taxon>Sphingomonas</taxon>
    </lineage>
</organism>
<accession>A0ABT0S3R9</accession>
<dbReference type="InterPro" id="IPR006597">
    <property type="entry name" value="Sel1-like"/>
</dbReference>
<keyword evidence="5" id="KW-1185">Reference proteome</keyword>
<evidence type="ECO:0000313" key="5">
    <source>
        <dbReference type="Proteomes" id="UP001165342"/>
    </source>
</evidence>
<evidence type="ECO:0000256" key="2">
    <source>
        <dbReference type="SAM" id="SignalP"/>
    </source>
</evidence>
<dbReference type="PANTHER" id="PTHR45011:SF1">
    <property type="entry name" value="DAP3-BINDING CELL DEATH ENHANCER 1"/>
    <property type="match status" value="1"/>
</dbReference>
<feature type="chain" id="PRO_5045208241" evidence="2">
    <location>
        <begin position="22"/>
        <end position="303"/>
    </location>
</feature>
<dbReference type="RefSeq" id="WP_249831776.1">
    <property type="nucleotide sequence ID" value="NZ_JAMGBE010000003.1"/>
</dbReference>
<dbReference type="Pfam" id="PF08238">
    <property type="entry name" value="Sel1"/>
    <property type="match status" value="3"/>
</dbReference>
<evidence type="ECO:0000313" key="4">
    <source>
        <dbReference type="EMBL" id="MCL6730279.1"/>
    </source>
</evidence>
<name>A0ABT0S3R9_9SPHN</name>
<keyword evidence="2" id="KW-0732">Signal</keyword>
<reference evidence="4" key="1">
    <citation type="submission" date="2022-05" db="EMBL/GenBank/DDBJ databases">
        <authorList>
            <person name="Jo J.-H."/>
            <person name="Im W.-T."/>
        </authorList>
    </citation>
    <scope>NUCLEOTIDE SEQUENCE</scope>
    <source>
        <strain evidence="4">SE220</strain>
    </source>
</reference>
<dbReference type="EMBL" id="JAMGBE010000003">
    <property type="protein sequence ID" value="MCL6730279.1"/>
    <property type="molecule type" value="Genomic_DNA"/>
</dbReference>
<feature type="region of interest" description="Disordered" evidence="1">
    <location>
        <begin position="185"/>
        <end position="210"/>
    </location>
</feature>
<dbReference type="InterPro" id="IPR052748">
    <property type="entry name" value="ISR_Activator"/>
</dbReference>
<dbReference type="SUPFAM" id="SSF110997">
    <property type="entry name" value="Sporulation related repeat"/>
    <property type="match status" value="1"/>
</dbReference>
<dbReference type="Pfam" id="PF05036">
    <property type="entry name" value="SPOR"/>
    <property type="match status" value="1"/>
</dbReference>